<dbReference type="AlphaFoldDB" id="A0A9D4HDX0"/>
<reference evidence="2" key="2">
    <citation type="submission" date="2020-11" db="EMBL/GenBank/DDBJ databases">
        <authorList>
            <person name="McCartney M.A."/>
            <person name="Auch B."/>
            <person name="Kono T."/>
            <person name="Mallez S."/>
            <person name="Becker A."/>
            <person name="Gohl D.M."/>
            <person name="Silverstein K.A.T."/>
            <person name="Koren S."/>
            <person name="Bechman K.B."/>
            <person name="Herman A."/>
            <person name="Abrahante J.E."/>
            <person name="Garbe J."/>
        </authorList>
    </citation>
    <scope>NUCLEOTIDE SEQUENCE</scope>
    <source>
        <strain evidence="2">Duluth1</strain>
        <tissue evidence="2">Whole animal</tissue>
    </source>
</reference>
<keyword evidence="3" id="KW-1185">Reference proteome</keyword>
<reference evidence="2" key="1">
    <citation type="journal article" date="2019" name="bioRxiv">
        <title>The Genome of the Zebra Mussel, Dreissena polymorpha: A Resource for Invasive Species Research.</title>
        <authorList>
            <person name="McCartney M.A."/>
            <person name="Auch B."/>
            <person name="Kono T."/>
            <person name="Mallez S."/>
            <person name="Zhang Y."/>
            <person name="Obille A."/>
            <person name="Becker A."/>
            <person name="Abrahante J.E."/>
            <person name="Garbe J."/>
            <person name="Badalamenti J.P."/>
            <person name="Herman A."/>
            <person name="Mangelson H."/>
            <person name="Liachko I."/>
            <person name="Sullivan S."/>
            <person name="Sone E.D."/>
            <person name="Koren S."/>
            <person name="Silverstein K.A.T."/>
            <person name="Beckman K.B."/>
            <person name="Gohl D.M."/>
        </authorList>
    </citation>
    <scope>NUCLEOTIDE SEQUENCE</scope>
    <source>
        <strain evidence="2">Duluth1</strain>
        <tissue evidence="2">Whole animal</tissue>
    </source>
</reference>
<feature type="region of interest" description="Disordered" evidence="1">
    <location>
        <begin position="1"/>
        <end position="22"/>
    </location>
</feature>
<evidence type="ECO:0000256" key="1">
    <source>
        <dbReference type="SAM" id="MobiDB-lite"/>
    </source>
</evidence>
<sequence>MCGSQKHLKRQCPNHRRSQKVTTLTKPGELQRDIVHTVGGIRVHSGSQMVPNMGASAQEKRIREEIRIERTLQEGDSKDNKMRKMKKPLLSQPAYETANVCSASVKFEAGIKKKIAVLLGDWKGESKRCDYEN</sequence>
<protein>
    <submittedName>
        <fullName evidence="2">Uncharacterized protein</fullName>
    </submittedName>
</protein>
<dbReference type="Proteomes" id="UP000828390">
    <property type="component" value="Unassembled WGS sequence"/>
</dbReference>
<accession>A0A9D4HDX0</accession>
<dbReference type="EMBL" id="JAIWYP010000004">
    <property type="protein sequence ID" value="KAH3831599.1"/>
    <property type="molecule type" value="Genomic_DNA"/>
</dbReference>
<organism evidence="2 3">
    <name type="scientific">Dreissena polymorpha</name>
    <name type="common">Zebra mussel</name>
    <name type="synonym">Mytilus polymorpha</name>
    <dbReference type="NCBI Taxonomy" id="45954"/>
    <lineage>
        <taxon>Eukaryota</taxon>
        <taxon>Metazoa</taxon>
        <taxon>Spiralia</taxon>
        <taxon>Lophotrochozoa</taxon>
        <taxon>Mollusca</taxon>
        <taxon>Bivalvia</taxon>
        <taxon>Autobranchia</taxon>
        <taxon>Heteroconchia</taxon>
        <taxon>Euheterodonta</taxon>
        <taxon>Imparidentia</taxon>
        <taxon>Neoheterodontei</taxon>
        <taxon>Myida</taxon>
        <taxon>Dreissenoidea</taxon>
        <taxon>Dreissenidae</taxon>
        <taxon>Dreissena</taxon>
    </lineage>
</organism>
<name>A0A9D4HDX0_DREPO</name>
<evidence type="ECO:0000313" key="3">
    <source>
        <dbReference type="Proteomes" id="UP000828390"/>
    </source>
</evidence>
<proteinExistence type="predicted"/>
<feature type="compositionally biased region" description="Basic residues" evidence="1">
    <location>
        <begin position="1"/>
        <end position="19"/>
    </location>
</feature>
<comment type="caution">
    <text evidence="2">The sequence shown here is derived from an EMBL/GenBank/DDBJ whole genome shotgun (WGS) entry which is preliminary data.</text>
</comment>
<gene>
    <name evidence="2" type="ORF">DPMN_104869</name>
</gene>
<evidence type="ECO:0000313" key="2">
    <source>
        <dbReference type="EMBL" id="KAH3831599.1"/>
    </source>
</evidence>